<name>A0A2S6CLY6_9PEZI</name>
<gene>
    <name evidence="2" type="ORF">CBER1_02351</name>
</gene>
<evidence type="ECO:0000256" key="1">
    <source>
        <dbReference type="SAM" id="MobiDB-lite"/>
    </source>
</evidence>
<dbReference type="EMBL" id="PNEN01000211">
    <property type="protein sequence ID" value="PPJ60733.1"/>
    <property type="molecule type" value="Genomic_DNA"/>
</dbReference>
<accession>A0A2S6CLY6</accession>
<organism evidence="2 3">
    <name type="scientific">Cercospora berteroae</name>
    <dbReference type="NCBI Taxonomy" id="357750"/>
    <lineage>
        <taxon>Eukaryota</taxon>
        <taxon>Fungi</taxon>
        <taxon>Dikarya</taxon>
        <taxon>Ascomycota</taxon>
        <taxon>Pezizomycotina</taxon>
        <taxon>Dothideomycetes</taxon>
        <taxon>Dothideomycetidae</taxon>
        <taxon>Mycosphaerellales</taxon>
        <taxon>Mycosphaerellaceae</taxon>
        <taxon>Cercospora</taxon>
    </lineage>
</organism>
<reference evidence="3" key="1">
    <citation type="journal article" date="2017" name="bioRxiv">
        <title>Conservation of a gene cluster reveals novel cercosporin biosynthetic mechanisms and extends production to the genus Colletotrichum.</title>
        <authorList>
            <person name="de Jonge R."/>
            <person name="Ebert M.K."/>
            <person name="Huitt-Roehl C.R."/>
            <person name="Pal P."/>
            <person name="Suttle J.C."/>
            <person name="Spanner R.E."/>
            <person name="Neubauer J.D."/>
            <person name="Jurick W.M.II."/>
            <person name="Stott K.A."/>
            <person name="Secor G.A."/>
            <person name="Thomma B.P.H.J."/>
            <person name="Van de Peer Y."/>
            <person name="Townsend C.A."/>
            <person name="Bolton M.D."/>
        </authorList>
    </citation>
    <scope>NUCLEOTIDE SEQUENCE [LARGE SCALE GENOMIC DNA]</scope>
    <source>
        <strain evidence="3">CBS538.71</strain>
    </source>
</reference>
<protein>
    <submittedName>
        <fullName evidence="2">Uncharacterized protein</fullName>
    </submittedName>
</protein>
<evidence type="ECO:0000313" key="3">
    <source>
        <dbReference type="Proteomes" id="UP000237631"/>
    </source>
</evidence>
<dbReference type="AlphaFoldDB" id="A0A2S6CLY6"/>
<dbReference type="Proteomes" id="UP000237631">
    <property type="component" value="Unassembled WGS sequence"/>
</dbReference>
<proteinExistence type="predicted"/>
<comment type="caution">
    <text evidence="2">The sequence shown here is derived from an EMBL/GenBank/DDBJ whole genome shotgun (WGS) entry which is preliminary data.</text>
</comment>
<sequence>MTYIEDDTSFYEADLVLDWSQFFDHTFSLHDEDFEVQFIHPGMPAYNVEELSIQSLQCCDNDLDCHTSGHSGWDWNDAVTEDFHARLQGSHAPIVFDALADHWPGDVLLANAISQQELKATTPYSPSSTSPSSIDIPGVK</sequence>
<evidence type="ECO:0000313" key="2">
    <source>
        <dbReference type="EMBL" id="PPJ60733.1"/>
    </source>
</evidence>
<keyword evidence="3" id="KW-1185">Reference proteome</keyword>
<feature type="compositionally biased region" description="Low complexity" evidence="1">
    <location>
        <begin position="121"/>
        <end position="133"/>
    </location>
</feature>
<dbReference type="OrthoDB" id="10413426at2759"/>
<feature type="region of interest" description="Disordered" evidence="1">
    <location>
        <begin position="120"/>
        <end position="140"/>
    </location>
</feature>